<dbReference type="AlphaFoldDB" id="A0A5W2M5W2"/>
<evidence type="ECO:0000313" key="2">
    <source>
        <dbReference type="EMBL" id="HAE6198115.1"/>
    </source>
</evidence>
<reference evidence="1" key="2">
    <citation type="submission" date="2018-06" db="EMBL/GenBank/DDBJ databases">
        <authorList>
            <person name="Ashton P.M."/>
            <person name="Dallman T."/>
            <person name="Nair S."/>
            <person name="De Pinna E."/>
            <person name="Peters T."/>
            <person name="Grant K."/>
        </authorList>
    </citation>
    <scope>NUCLEOTIDE SEQUENCE [LARGE SCALE GENOMIC DNA]</scope>
    <source>
        <strain evidence="1">149361</strain>
    </source>
</reference>
<dbReference type="EMBL" id="DAASNA010000063">
    <property type="protein sequence ID" value="HAE6198115.1"/>
    <property type="molecule type" value="Genomic_DNA"/>
</dbReference>
<evidence type="ECO:0000313" key="1">
    <source>
        <dbReference type="EMBL" id="EBW4472040.1"/>
    </source>
</evidence>
<accession>A0A5W2M5W2</accession>
<comment type="caution">
    <text evidence="1">The sequence shown here is derived from an EMBL/GenBank/DDBJ whole genome shotgun (WGS) entry which is preliminary data.</text>
</comment>
<protein>
    <submittedName>
        <fullName evidence="1">Uncharacterized protein</fullName>
    </submittedName>
</protein>
<proteinExistence type="predicted"/>
<reference evidence="2" key="1">
    <citation type="journal article" date="2018" name="Genome Biol.">
        <title>SKESA: strategic k-mer extension for scrupulous assemblies.</title>
        <authorList>
            <person name="Souvorov A."/>
            <person name="Agarwala R."/>
            <person name="Lipman D.J."/>
        </authorList>
    </citation>
    <scope>NUCLEOTIDE SEQUENCE</scope>
    <source>
        <strain evidence="2">10-8458</strain>
    </source>
</reference>
<organism evidence="1">
    <name type="scientific">Salmonella enterica subsp. enterica serovar Lattenkamp</name>
    <dbReference type="NCBI Taxonomy" id="2564671"/>
    <lineage>
        <taxon>Bacteria</taxon>
        <taxon>Pseudomonadati</taxon>
        <taxon>Pseudomonadota</taxon>
        <taxon>Gammaproteobacteria</taxon>
        <taxon>Enterobacterales</taxon>
        <taxon>Enterobacteriaceae</taxon>
        <taxon>Salmonella</taxon>
    </lineage>
</organism>
<dbReference type="Proteomes" id="UP000839639">
    <property type="component" value="Unassembled WGS sequence"/>
</dbReference>
<name>A0A5W2M5W2_SALET</name>
<sequence>MQTIIYDYSPDFPDCGVLADLPDGEGVFFNTFDDFQAFVNDEFSGAQLVPLFEEGENEYL</sequence>
<dbReference type="EMBL" id="AAHIJD010000138">
    <property type="protein sequence ID" value="EBW4472040.1"/>
    <property type="molecule type" value="Genomic_DNA"/>
</dbReference>
<gene>
    <name evidence="1" type="ORF">DPK62_26530</name>
    <name evidence="2" type="ORF">G4I95_005449</name>
</gene>
<reference evidence="2" key="3">
    <citation type="submission" date="2018-07" db="EMBL/GenBank/DDBJ databases">
        <authorList>
            <consortium name="NCBI Pathogen Detection Project"/>
        </authorList>
    </citation>
    <scope>NUCLEOTIDE SEQUENCE</scope>
    <source>
        <strain evidence="2">10-8458</strain>
    </source>
</reference>